<dbReference type="SMART" id="SM00919">
    <property type="entry name" value="Malic_M"/>
    <property type="match status" value="1"/>
</dbReference>
<evidence type="ECO:0000256" key="3">
    <source>
        <dbReference type="ARBA" id="ARBA00022723"/>
    </source>
</evidence>
<proteinExistence type="inferred from homology"/>
<feature type="binding site" evidence="6">
    <location>
        <position position="285"/>
    </location>
    <ligand>
        <name>(S)-malate</name>
        <dbReference type="ChEBI" id="CHEBI:15589"/>
    </ligand>
</feature>
<dbReference type="InterPro" id="IPR015884">
    <property type="entry name" value="Malic_enzyme_CS"/>
</dbReference>
<dbReference type="InterPro" id="IPR012302">
    <property type="entry name" value="Malic_NAD-bd"/>
</dbReference>
<dbReference type="FunFam" id="3.40.50.720:FF:000095">
    <property type="entry name" value="NADP-dependent malic enzyme"/>
    <property type="match status" value="1"/>
</dbReference>
<dbReference type="PANTHER" id="PTHR43237:SF4">
    <property type="entry name" value="NADP-DEPENDENT MALIC ENZYME"/>
    <property type="match status" value="1"/>
</dbReference>
<dbReference type="EMBL" id="JDRX01000044">
    <property type="protein sequence ID" value="KGM99752.1"/>
    <property type="molecule type" value="Genomic_DNA"/>
</dbReference>
<dbReference type="Proteomes" id="UP000030016">
    <property type="component" value="Unassembled WGS sequence"/>
</dbReference>
<dbReference type="CDD" id="cd05311">
    <property type="entry name" value="NAD_bind_2_malic_enz"/>
    <property type="match status" value="1"/>
</dbReference>
<dbReference type="Pfam" id="PF03949">
    <property type="entry name" value="Malic_M"/>
    <property type="match status" value="1"/>
</dbReference>
<evidence type="ECO:0000313" key="10">
    <source>
        <dbReference type="EMBL" id="KGM99752.1"/>
    </source>
</evidence>
<dbReference type="InterPro" id="IPR037062">
    <property type="entry name" value="Malic_N_dom_sf"/>
</dbReference>
<evidence type="ECO:0000256" key="1">
    <source>
        <dbReference type="ARBA" id="ARBA00001936"/>
    </source>
</evidence>
<evidence type="ECO:0000256" key="4">
    <source>
        <dbReference type="ARBA" id="ARBA00023002"/>
    </source>
</evidence>
<comment type="caution">
    <text evidence="10">The sequence shown here is derived from an EMBL/GenBank/DDBJ whole genome shotgun (WGS) entry which is preliminary data.</text>
</comment>
<dbReference type="PANTHER" id="PTHR43237">
    <property type="entry name" value="NADP-DEPENDENT MALIC ENZYME"/>
    <property type="match status" value="1"/>
</dbReference>
<dbReference type="SUPFAM" id="SSF51735">
    <property type="entry name" value="NAD(P)-binding Rossmann-fold domains"/>
    <property type="match status" value="1"/>
</dbReference>
<feature type="domain" description="Malic enzyme N-terminal" evidence="9">
    <location>
        <begin position="15"/>
        <end position="148"/>
    </location>
</feature>
<evidence type="ECO:0000256" key="2">
    <source>
        <dbReference type="ARBA" id="ARBA00008785"/>
    </source>
</evidence>
<dbReference type="PIRSF" id="PIRSF000106">
    <property type="entry name" value="ME"/>
    <property type="match status" value="1"/>
</dbReference>
<accession>A0AA88ZQG7</accession>
<sequence length="391" mass="42381">MNYNEKSLKVHEKNKGKISILPKVKVQNKEELSIAYTPGVAEPCKKINKNAHDVYKYTSKGNLVAVVTDGTAVLGLGDIGPEAAMPVMEGKAILFKEFADIDAFPICLDTKDTEEIIKTVKFIAPTFGGINLEDISAPRCFEIEKRLKEELDIPVFHDDQHGTAIVVLAGLLNALKIVNKDISKAKIVINGAGSAGISICKLLLLAGAKDIVMCDLKGALAEGEHWMNDSQKQIAKVTNRNLQRGNIEEIIKGKDVFIGVSGPNVIDAKMVSTMNKDSIIFAMANPNPEIMPDEAKRGGARIVATGRSDFPNQINNVLVFPGIFKGALKAKARDINDEMKLAAAKAIASIIAEDELNEEYIIPDAFNKKVVLAVSSEVEKVAKNMGISREC</sequence>
<dbReference type="GO" id="GO:0016616">
    <property type="term" value="F:oxidoreductase activity, acting on the CH-OH group of donors, NAD or NADP as acceptor"/>
    <property type="evidence" value="ECO:0007669"/>
    <property type="project" value="InterPro"/>
</dbReference>
<evidence type="ECO:0000256" key="5">
    <source>
        <dbReference type="PIRSR" id="PIRSR000106-1"/>
    </source>
</evidence>
<dbReference type="FunFam" id="3.40.50.10380:FF:000003">
    <property type="entry name" value="NADP-dependent malic enzyme"/>
    <property type="match status" value="1"/>
</dbReference>
<keyword evidence="4" id="KW-0560">Oxidoreductase</keyword>
<dbReference type="Gene3D" id="3.40.50.10380">
    <property type="entry name" value="Malic enzyme, N-terminal domain"/>
    <property type="match status" value="1"/>
</dbReference>
<dbReference type="SUPFAM" id="SSF53223">
    <property type="entry name" value="Aminoacid dehydrogenase-like, N-terminal domain"/>
    <property type="match status" value="1"/>
</dbReference>
<dbReference type="RefSeq" id="WP_039251023.1">
    <property type="nucleotide sequence ID" value="NZ_JDRX01000044.1"/>
</dbReference>
<feature type="binding site" evidence="7">
    <location>
        <position position="159"/>
    </location>
    <ligand>
        <name>a divalent metal cation</name>
        <dbReference type="ChEBI" id="CHEBI:60240"/>
    </ligand>
</feature>
<feature type="active site" description="Proton donor" evidence="5">
    <location>
        <position position="36"/>
    </location>
</feature>
<dbReference type="InterPro" id="IPR045213">
    <property type="entry name" value="Malic_NAD-bd_bact_type"/>
</dbReference>
<gene>
    <name evidence="10" type="ORF">Z969_10490</name>
</gene>
<dbReference type="InterPro" id="IPR001891">
    <property type="entry name" value="Malic_OxRdtase"/>
</dbReference>
<feature type="binding site" evidence="7">
    <location>
        <position position="133"/>
    </location>
    <ligand>
        <name>a divalent metal cation</name>
        <dbReference type="ChEBI" id="CHEBI:60240"/>
    </ligand>
</feature>
<comment type="cofactor">
    <cofactor evidence="1">
        <name>Mn(2+)</name>
        <dbReference type="ChEBI" id="CHEBI:29035"/>
    </cofactor>
</comment>
<feature type="binding site" evidence="6">
    <location>
        <position position="315"/>
    </location>
    <ligand>
        <name>(S)-malate</name>
        <dbReference type="ChEBI" id="CHEBI:15589"/>
    </ligand>
</feature>
<evidence type="ECO:0000259" key="8">
    <source>
        <dbReference type="SMART" id="SM00919"/>
    </source>
</evidence>
<evidence type="ECO:0000313" key="11">
    <source>
        <dbReference type="Proteomes" id="UP000030016"/>
    </source>
</evidence>
<protein>
    <submittedName>
        <fullName evidence="10">Malate dehydrogenase</fullName>
    </submittedName>
</protein>
<dbReference type="Pfam" id="PF00390">
    <property type="entry name" value="malic"/>
    <property type="match status" value="1"/>
</dbReference>
<feature type="domain" description="Malic enzyme NAD-binding" evidence="8">
    <location>
        <begin position="160"/>
        <end position="383"/>
    </location>
</feature>
<evidence type="ECO:0000256" key="7">
    <source>
        <dbReference type="PIRSR" id="PIRSR000106-3"/>
    </source>
</evidence>
<reference evidence="10 11" key="1">
    <citation type="submission" date="2014-01" db="EMBL/GenBank/DDBJ databases">
        <title>Plasmidome dynamics in the species complex Clostridium novyi sensu lato converts strains of independent lineages into distinctly different pathogens.</title>
        <authorList>
            <person name="Skarin H."/>
            <person name="Segerman B."/>
        </authorList>
    </citation>
    <scope>NUCLEOTIDE SEQUENCE [LARGE SCALE GENOMIC DNA]</scope>
    <source>
        <strain evidence="10 11">4570</strain>
    </source>
</reference>
<dbReference type="InterPro" id="IPR012301">
    <property type="entry name" value="Malic_N_dom"/>
</dbReference>
<dbReference type="Gene3D" id="3.40.50.720">
    <property type="entry name" value="NAD(P)-binding Rossmann-like Domain"/>
    <property type="match status" value="1"/>
</dbReference>
<feature type="active site" description="Proton acceptor" evidence="5">
    <location>
        <position position="91"/>
    </location>
</feature>
<dbReference type="InterPro" id="IPR046346">
    <property type="entry name" value="Aminoacid_DH-like_N_sf"/>
</dbReference>
<evidence type="ECO:0000256" key="6">
    <source>
        <dbReference type="PIRSR" id="PIRSR000106-2"/>
    </source>
</evidence>
<dbReference type="SMART" id="SM01274">
    <property type="entry name" value="malic"/>
    <property type="match status" value="1"/>
</dbReference>
<organism evidence="10 11">
    <name type="scientific">Clostridium novyi A str. 4570</name>
    <dbReference type="NCBI Taxonomy" id="1444290"/>
    <lineage>
        <taxon>Bacteria</taxon>
        <taxon>Bacillati</taxon>
        <taxon>Bacillota</taxon>
        <taxon>Clostridia</taxon>
        <taxon>Eubacteriales</taxon>
        <taxon>Clostridiaceae</taxon>
        <taxon>Clostridium</taxon>
    </lineage>
</organism>
<keyword evidence="3 7" id="KW-0479">Metal-binding</keyword>
<comment type="cofactor">
    <cofactor evidence="7">
        <name>Mg(2+)</name>
        <dbReference type="ChEBI" id="CHEBI:18420"/>
    </cofactor>
    <cofactor evidence="7">
        <name>Mn(2+)</name>
        <dbReference type="ChEBI" id="CHEBI:29035"/>
    </cofactor>
    <text evidence="7">Divalent metal cations. Prefers magnesium or manganese.</text>
</comment>
<dbReference type="GO" id="GO:0004470">
    <property type="term" value="F:malic enzyme activity"/>
    <property type="evidence" value="ECO:0007669"/>
    <property type="project" value="InterPro"/>
</dbReference>
<dbReference type="InterPro" id="IPR051674">
    <property type="entry name" value="Malate_Decarboxylase"/>
</dbReference>
<dbReference type="AlphaFoldDB" id="A0AA88ZQG7"/>
<feature type="binding site" evidence="7">
    <location>
        <position position="134"/>
    </location>
    <ligand>
        <name>a divalent metal cation</name>
        <dbReference type="ChEBI" id="CHEBI:60240"/>
    </ligand>
</feature>
<dbReference type="InterPro" id="IPR036291">
    <property type="entry name" value="NAD(P)-bd_dom_sf"/>
</dbReference>
<dbReference type="GO" id="GO:0046872">
    <property type="term" value="F:metal ion binding"/>
    <property type="evidence" value="ECO:0007669"/>
    <property type="project" value="UniProtKB-KW"/>
</dbReference>
<name>A0AA88ZQG7_CLONO</name>
<evidence type="ECO:0000259" key="9">
    <source>
        <dbReference type="SMART" id="SM01274"/>
    </source>
</evidence>
<dbReference type="GO" id="GO:0051287">
    <property type="term" value="F:NAD binding"/>
    <property type="evidence" value="ECO:0007669"/>
    <property type="project" value="InterPro"/>
</dbReference>
<dbReference type="PROSITE" id="PS00331">
    <property type="entry name" value="MALIC_ENZYMES"/>
    <property type="match status" value="1"/>
</dbReference>
<comment type="similarity">
    <text evidence="2">Belongs to the malic enzymes family.</text>
</comment>